<dbReference type="Gene3D" id="1.10.287.70">
    <property type="match status" value="1"/>
</dbReference>
<feature type="transmembrane region" description="Helical" evidence="12">
    <location>
        <begin position="354"/>
        <end position="378"/>
    </location>
</feature>
<dbReference type="SMART" id="SM01420">
    <property type="entry name" value="TRP_2"/>
    <property type="match status" value="1"/>
</dbReference>
<dbReference type="InterPro" id="IPR036770">
    <property type="entry name" value="Ankyrin_rpt-contain_sf"/>
</dbReference>
<dbReference type="GO" id="GO:0070679">
    <property type="term" value="F:inositol 1,4,5 trisphosphate binding"/>
    <property type="evidence" value="ECO:0007669"/>
    <property type="project" value="TreeGrafter"/>
</dbReference>
<feature type="coiled-coil region" evidence="10">
    <location>
        <begin position="820"/>
        <end position="862"/>
    </location>
</feature>
<feature type="compositionally biased region" description="Low complexity" evidence="11">
    <location>
        <begin position="971"/>
        <end position="981"/>
    </location>
</feature>
<evidence type="ECO:0000256" key="4">
    <source>
        <dbReference type="ARBA" id="ARBA00022737"/>
    </source>
</evidence>
<keyword evidence="3 12" id="KW-0812">Transmembrane</keyword>
<dbReference type="GO" id="GO:0005886">
    <property type="term" value="C:plasma membrane"/>
    <property type="evidence" value="ECO:0007669"/>
    <property type="project" value="TreeGrafter"/>
</dbReference>
<dbReference type="Pfam" id="PF12796">
    <property type="entry name" value="Ank_2"/>
    <property type="match status" value="1"/>
</dbReference>
<evidence type="ECO:0000256" key="6">
    <source>
        <dbReference type="ARBA" id="ARBA00023043"/>
    </source>
</evidence>
<dbReference type="PRINTS" id="PR01097">
    <property type="entry name" value="TRNSRECEPTRP"/>
</dbReference>
<evidence type="ECO:0000313" key="14">
    <source>
        <dbReference type="EMBL" id="KAK7094230.1"/>
    </source>
</evidence>
<dbReference type="InterPro" id="IPR013555">
    <property type="entry name" value="TRP_dom"/>
</dbReference>
<comment type="caution">
    <text evidence="14">The sequence shown here is derived from an EMBL/GenBank/DDBJ whole genome shotgun (WGS) entry which is preliminary data.</text>
</comment>
<keyword evidence="5 12" id="KW-1133">Transmembrane helix</keyword>
<evidence type="ECO:0000256" key="9">
    <source>
        <dbReference type="ARBA" id="ARBA00023303"/>
    </source>
</evidence>
<feature type="transmembrane region" description="Helical" evidence="12">
    <location>
        <begin position="677"/>
        <end position="698"/>
    </location>
</feature>
<dbReference type="InterPro" id="IPR005821">
    <property type="entry name" value="Ion_trans_dom"/>
</dbReference>
<evidence type="ECO:0000256" key="10">
    <source>
        <dbReference type="SAM" id="Coils"/>
    </source>
</evidence>
<dbReference type="GO" id="GO:0051480">
    <property type="term" value="P:regulation of cytosolic calcium ion concentration"/>
    <property type="evidence" value="ECO:0007669"/>
    <property type="project" value="TreeGrafter"/>
</dbReference>
<feature type="compositionally biased region" description="Pro residues" evidence="11">
    <location>
        <begin position="953"/>
        <end position="970"/>
    </location>
</feature>
<sequence length="1013" mass="114906">MYEMMKSYFHNRTRHKLLQDRLQAGLSEEERRFLEAAEIGNLDVVKELLEGGIVKVDCCDQQGRTALELAVSGNDVDVVCYLLERSSHRMIHKALLFAADNDVERISELILDHPMYRDALQRKMNMVTQAEAGVDGTQNVGMHGAEIPEETEEDIITQENITKLLREVLLRAAKRNHFQIVKKILMHGVYLDEPHDYFCSCDDCTMWRREDFKVFTTQRLDTFSALASPCYIALTEEDPIQAAFALSQKFRSLSEIEGEYKQVYQDLDAQVQNFSLALLDQCQSSDEVKTVLSGKPRRGKDTDEIENDAGDILPIIHTALRMEQKKFVAHPQCQAQIGELWFSGVPFLRYLNRFLYLMLAIPVGLVVCPTLSLLYLIAPWSRVGKVVNTPLMKFLSYTCSYLTFLVVIIVSKLYLRFAFNSFVCDDPPKYAYAIITIILTWIAGLIWEEVKQIWQAGARDYFNSLWNVIDSVMLSLLLAAFVLELVVPLRINRVIREPISGTNATSGYARHQDTVAHMCAVLAYKTTSNEGYCETTTIRTSYVDWKPSWVPDPELLSDVLFTLGTILSISRFSFIMPANEALGTMLVSFRRTIVDLFKITGMFLLVLMCFACGLATLYAPNRCGTNMFDSFSGTLFTLTWSVFGLGSVDAPALTTNGPVTSLTNNPVRSVAVETVGYYLYGVYVFASMIVLLNLLIAVMSNTFNEVQDERDVEWKFARTELWMTFIEPGTPVPPPFNVIPSPRNIFRAGLWLCRRTDLKFFLPHEGKEVKYAAVQTGSMDFSDPENRSVASVSIDGKRTRQDVMCILCRRYVRETERRKIEGEDGDKTSAEEQLRRLLERMSAKLEKRVDEVQTSTARLQRDVKEVHKDSSRVSSLQEEQMELVRSFADSRHVELDRYGRMLEENKLDILSRMDGERLQMERVLQQRMSDLHEQIYNDQQSLIKQMQLSQLPQDPPHTSPRPPPPQPKPEPASSASASRFPKPWPAPPGSGVESKLPTSPSASGSGSSPGKEK</sequence>
<dbReference type="AlphaFoldDB" id="A0AAN9AVP0"/>
<reference evidence="14 15" key="1">
    <citation type="submission" date="2024-02" db="EMBL/GenBank/DDBJ databases">
        <title>Chromosome-scale genome assembly of the rough periwinkle Littorina saxatilis.</title>
        <authorList>
            <person name="De Jode A."/>
            <person name="Faria R."/>
            <person name="Formenti G."/>
            <person name="Sims Y."/>
            <person name="Smith T.P."/>
            <person name="Tracey A."/>
            <person name="Wood J.M.D."/>
            <person name="Zagrodzka Z.B."/>
            <person name="Johannesson K."/>
            <person name="Butlin R.K."/>
            <person name="Leder E.H."/>
        </authorList>
    </citation>
    <scope>NUCLEOTIDE SEQUENCE [LARGE SCALE GENOMIC DNA]</scope>
    <source>
        <strain evidence="14">Snail1</strain>
        <tissue evidence="14">Muscle</tissue>
    </source>
</reference>
<dbReference type="PANTHER" id="PTHR10117:SF54">
    <property type="entry name" value="TRANSIENT RECEPTOR POTENTIAL-GAMMA PROTEIN"/>
    <property type="match status" value="1"/>
</dbReference>
<keyword evidence="8 12" id="KW-0472">Membrane</keyword>
<keyword evidence="4" id="KW-0677">Repeat</keyword>
<dbReference type="GO" id="GO:0015279">
    <property type="term" value="F:store-operated calcium channel activity"/>
    <property type="evidence" value="ECO:0007669"/>
    <property type="project" value="TreeGrafter"/>
</dbReference>
<protein>
    <recommendedName>
        <fullName evidence="13">Transient receptor ion channel domain-containing protein</fullName>
    </recommendedName>
</protein>
<evidence type="ECO:0000256" key="1">
    <source>
        <dbReference type="ARBA" id="ARBA00004141"/>
    </source>
</evidence>
<feature type="transmembrane region" description="Helical" evidence="12">
    <location>
        <begin position="467"/>
        <end position="487"/>
    </location>
</feature>
<dbReference type="Gene3D" id="1.25.40.20">
    <property type="entry name" value="Ankyrin repeat-containing domain"/>
    <property type="match status" value="1"/>
</dbReference>
<dbReference type="Pfam" id="PF08344">
    <property type="entry name" value="TRP_2"/>
    <property type="match status" value="1"/>
</dbReference>
<feature type="transmembrane region" description="Helical" evidence="12">
    <location>
        <begin position="631"/>
        <end position="648"/>
    </location>
</feature>
<feature type="transmembrane region" description="Helical" evidence="12">
    <location>
        <begin position="430"/>
        <end position="447"/>
    </location>
</feature>
<keyword evidence="6" id="KW-0040">ANK repeat</keyword>
<keyword evidence="15" id="KW-1185">Reference proteome</keyword>
<feature type="transmembrane region" description="Helical" evidence="12">
    <location>
        <begin position="596"/>
        <end position="619"/>
    </location>
</feature>
<comment type="subcellular location">
    <subcellularLocation>
        <location evidence="1">Membrane</location>
        <topology evidence="1">Multi-pass membrane protein</topology>
    </subcellularLocation>
</comment>
<proteinExistence type="predicted"/>
<dbReference type="SUPFAM" id="SSF48403">
    <property type="entry name" value="Ankyrin repeat"/>
    <property type="match status" value="1"/>
</dbReference>
<keyword evidence="10" id="KW-0175">Coiled coil</keyword>
<evidence type="ECO:0000313" key="15">
    <source>
        <dbReference type="Proteomes" id="UP001374579"/>
    </source>
</evidence>
<evidence type="ECO:0000256" key="7">
    <source>
        <dbReference type="ARBA" id="ARBA00023065"/>
    </source>
</evidence>
<keyword evidence="7" id="KW-0406">Ion transport</keyword>
<dbReference type="PANTHER" id="PTHR10117">
    <property type="entry name" value="TRANSIENT RECEPTOR POTENTIAL CHANNEL"/>
    <property type="match status" value="1"/>
</dbReference>
<accession>A0AAN9AVP0</accession>
<feature type="transmembrane region" description="Helical" evidence="12">
    <location>
        <begin position="394"/>
        <end position="418"/>
    </location>
</feature>
<dbReference type="Proteomes" id="UP001374579">
    <property type="component" value="Unassembled WGS sequence"/>
</dbReference>
<dbReference type="InterPro" id="IPR002110">
    <property type="entry name" value="Ankyrin_rpt"/>
</dbReference>
<feature type="domain" description="Transient receptor ion channel" evidence="13">
    <location>
        <begin position="199"/>
        <end position="261"/>
    </location>
</feature>
<feature type="transmembrane region" description="Helical" evidence="12">
    <location>
        <begin position="555"/>
        <end position="576"/>
    </location>
</feature>
<evidence type="ECO:0000259" key="13">
    <source>
        <dbReference type="SMART" id="SM01420"/>
    </source>
</evidence>
<organism evidence="14 15">
    <name type="scientific">Littorina saxatilis</name>
    <dbReference type="NCBI Taxonomy" id="31220"/>
    <lineage>
        <taxon>Eukaryota</taxon>
        <taxon>Metazoa</taxon>
        <taxon>Spiralia</taxon>
        <taxon>Lophotrochozoa</taxon>
        <taxon>Mollusca</taxon>
        <taxon>Gastropoda</taxon>
        <taxon>Caenogastropoda</taxon>
        <taxon>Littorinimorpha</taxon>
        <taxon>Littorinoidea</taxon>
        <taxon>Littorinidae</taxon>
        <taxon>Littorina</taxon>
    </lineage>
</organism>
<gene>
    <name evidence="14" type="ORF">V1264_007879</name>
</gene>
<dbReference type="EMBL" id="JBAMIC010000019">
    <property type="protein sequence ID" value="KAK7094230.1"/>
    <property type="molecule type" value="Genomic_DNA"/>
</dbReference>
<evidence type="ECO:0000256" key="2">
    <source>
        <dbReference type="ARBA" id="ARBA00022448"/>
    </source>
</evidence>
<evidence type="ECO:0000256" key="3">
    <source>
        <dbReference type="ARBA" id="ARBA00022692"/>
    </source>
</evidence>
<dbReference type="GO" id="GO:0034703">
    <property type="term" value="C:cation channel complex"/>
    <property type="evidence" value="ECO:0007669"/>
    <property type="project" value="TreeGrafter"/>
</dbReference>
<feature type="compositionally biased region" description="Low complexity" evidence="11">
    <location>
        <begin position="997"/>
        <end position="1013"/>
    </location>
</feature>
<keyword evidence="9" id="KW-0407">Ion channel</keyword>
<name>A0AAN9AVP0_9CAEN</name>
<evidence type="ECO:0000256" key="5">
    <source>
        <dbReference type="ARBA" id="ARBA00022989"/>
    </source>
</evidence>
<dbReference type="Pfam" id="PF00520">
    <property type="entry name" value="Ion_trans"/>
    <property type="match status" value="2"/>
</dbReference>
<evidence type="ECO:0000256" key="11">
    <source>
        <dbReference type="SAM" id="MobiDB-lite"/>
    </source>
</evidence>
<feature type="region of interest" description="Disordered" evidence="11">
    <location>
        <begin position="950"/>
        <end position="1013"/>
    </location>
</feature>
<dbReference type="InterPro" id="IPR002153">
    <property type="entry name" value="TRPC_channel"/>
</dbReference>
<keyword evidence="2" id="KW-0813">Transport</keyword>
<dbReference type="SMART" id="SM00248">
    <property type="entry name" value="ANK"/>
    <property type="match status" value="3"/>
</dbReference>
<evidence type="ECO:0000256" key="8">
    <source>
        <dbReference type="ARBA" id="ARBA00023136"/>
    </source>
</evidence>
<evidence type="ECO:0000256" key="12">
    <source>
        <dbReference type="SAM" id="Phobius"/>
    </source>
</evidence>